<name>A0ABQ4Q844_9BURK</name>
<dbReference type="RefSeq" id="WP_220809372.1">
    <property type="nucleotide sequence ID" value="NZ_BPMK01000013.1"/>
</dbReference>
<keyword evidence="1" id="KW-0812">Transmembrane</keyword>
<sequence>MNEQRAREAEMRRRQLVAKIHLQRAQFGAQLEPVGRAMETADAGIRIVQRVRRHPGWVAGLAGVVLLGGLVPGLRRLLGR</sequence>
<accession>A0ABQ4Q844</accession>
<feature type="transmembrane region" description="Helical" evidence="1">
    <location>
        <begin position="56"/>
        <end position="74"/>
    </location>
</feature>
<protein>
    <recommendedName>
        <fullName evidence="4">DUF3618 domain-containing protein</fullName>
    </recommendedName>
</protein>
<dbReference type="Proteomes" id="UP000887222">
    <property type="component" value="Unassembled WGS sequence"/>
</dbReference>
<dbReference type="EMBL" id="BPMK01000013">
    <property type="protein sequence ID" value="GIZ52945.1"/>
    <property type="molecule type" value="Genomic_DNA"/>
</dbReference>
<keyword evidence="1" id="KW-1133">Transmembrane helix</keyword>
<evidence type="ECO:0000256" key="1">
    <source>
        <dbReference type="SAM" id="Phobius"/>
    </source>
</evidence>
<dbReference type="Pfam" id="PF13997">
    <property type="entry name" value="YqjK"/>
    <property type="match status" value="1"/>
</dbReference>
<evidence type="ECO:0008006" key="4">
    <source>
        <dbReference type="Google" id="ProtNLM"/>
    </source>
</evidence>
<evidence type="ECO:0000313" key="2">
    <source>
        <dbReference type="EMBL" id="GIZ52945.1"/>
    </source>
</evidence>
<keyword evidence="3" id="KW-1185">Reference proteome</keyword>
<comment type="caution">
    <text evidence="2">The sequence shown here is derived from an EMBL/GenBank/DDBJ whole genome shotgun (WGS) entry which is preliminary data.</text>
</comment>
<evidence type="ECO:0000313" key="3">
    <source>
        <dbReference type="Proteomes" id="UP000887222"/>
    </source>
</evidence>
<reference evidence="2 3" key="1">
    <citation type="journal article" date="2022" name="Int. J. Syst. Evol. Microbiol.">
        <title>Noviherbaspirillum aridicola sp. nov., isolated from an arid soil in Pakistan.</title>
        <authorList>
            <person name="Khan I.U."/>
            <person name="Saqib M."/>
            <person name="Amin A."/>
            <person name="Hussain F."/>
            <person name="Li L."/>
            <person name="Liu Y.H."/>
            <person name="Fang B.Z."/>
            <person name="Ahmed I."/>
            <person name="Li W.J."/>
        </authorList>
    </citation>
    <scope>NUCLEOTIDE SEQUENCE [LARGE SCALE GENOMIC DNA]</scope>
    <source>
        <strain evidence="2 3">NCCP-691</strain>
    </source>
</reference>
<proteinExistence type="predicted"/>
<dbReference type="InterPro" id="IPR025612">
    <property type="entry name" value="YqjK"/>
</dbReference>
<keyword evidence="1" id="KW-0472">Membrane</keyword>
<gene>
    <name evidence="2" type="ORF">NCCP691_29590</name>
</gene>
<organism evidence="2 3">
    <name type="scientific">Noviherbaspirillum aridicola</name>
    <dbReference type="NCBI Taxonomy" id="2849687"/>
    <lineage>
        <taxon>Bacteria</taxon>
        <taxon>Pseudomonadati</taxon>
        <taxon>Pseudomonadota</taxon>
        <taxon>Betaproteobacteria</taxon>
        <taxon>Burkholderiales</taxon>
        <taxon>Oxalobacteraceae</taxon>
        <taxon>Noviherbaspirillum</taxon>
    </lineage>
</organism>